<proteinExistence type="predicted"/>
<dbReference type="EMBL" id="JAFIMU010000017">
    <property type="protein sequence ID" value="MBN8233392.1"/>
    <property type="molecule type" value="Genomic_DNA"/>
</dbReference>
<protein>
    <recommendedName>
        <fullName evidence="4">Lipoprotein</fullName>
    </recommendedName>
</protein>
<comment type="caution">
    <text evidence="2">The sequence shown here is derived from an EMBL/GenBank/DDBJ whole genome shotgun (WGS) entry which is preliminary data.</text>
</comment>
<reference evidence="2 3" key="1">
    <citation type="submission" date="2021-02" db="EMBL/GenBank/DDBJ databases">
        <title>De Novo genome assembly of isolated myxobacteria.</title>
        <authorList>
            <person name="Stevens D.C."/>
        </authorList>
    </citation>
    <scope>NUCLEOTIDE SEQUENCE [LARGE SCALE GENOMIC DNA]</scope>
    <source>
        <strain evidence="2 3">ATCC 29039</strain>
    </source>
</reference>
<gene>
    <name evidence="2" type="ORF">JYK02_38330</name>
</gene>
<evidence type="ECO:0000313" key="3">
    <source>
        <dbReference type="Proteomes" id="UP000664052"/>
    </source>
</evidence>
<sequence>MSFRPDLVIDFDQPAEPGIQRDRRNCKAERGSIVVALVRPPAGFNAPVPTLRDSIGVVSQTGSAYGGEASYLFMLYIPETAEPGPSRFDFTTSSKTIGIAETKTASGTIDVSGGPGDPQPLPLRVQRRDAVSG</sequence>
<evidence type="ECO:0000313" key="2">
    <source>
        <dbReference type="EMBL" id="MBN8233392.1"/>
    </source>
</evidence>
<accession>A0ABS3DQ34</accession>
<dbReference type="Proteomes" id="UP000664052">
    <property type="component" value="Unassembled WGS sequence"/>
</dbReference>
<evidence type="ECO:0000256" key="1">
    <source>
        <dbReference type="SAM" id="MobiDB-lite"/>
    </source>
</evidence>
<keyword evidence="3" id="KW-1185">Reference proteome</keyword>
<dbReference type="RefSeq" id="WP_207057916.1">
    <property type="nucleotide sequence ID" value="NZ_JAFIMU010000017.1"/>
</dbReference>
<evidence type="ECO:0008006" key="4">
    <source>
        <dbReference type="Google" id="ProtNLM"/>
    </source>
</evidence>
<name>A0ABS3DQ34_9BACT</name>
<organism evidence="2 3">
    <name type="scientific">Corallococcus macrosporus</name>
    <dbReference type="NCBI Taxonomy" id="35"/>
    <lineage>
        <taxon>Bacteria</taxon>
        <taxon>Pseudomonadati</taxon>
        <taxon>Myxococcota</taxon>
        <taxon>Myxococcia</taxon>
        <taxon>Myxococcales</taxon>
        <taxon>Cystobacterineae</taxon>
        <taxon>Myxococcaceae</taxon>
        <taxon>Corallococcus</taxon>
    </lineage>
</organism>
<feature type="region of interest" description="Disordered" evidence="1">
    <location>
        <begin position="104"/>
        <end position="133"/>
    </location>
</feature>